<sequence>MGISLVKIREFPVFQFHIQPQIYIVFNNIIFTSNL</sequence>
<protein>
    <submittedName>
        <fullName evidence="1">Uncharacterized protein</fullName>
    </submittedName>
</protein>
<evidence type="ECO:0000313" key="2">
    <source>
        <dbReference type="Proteomes" id="UP001151752"/>
    </source>
</evidence>
<keyword evidence="2" id="KW-1185">Reference proteome</keyword>
<gene>
    <name evidence="1" type="ORF">OIU74_009440</name>
</gene>
<comment type="caution">
    <text evidence="1">The sequence shown here is derived from an EMBL/GenBank/DDBJ whole genome shotgun (WGS) entry which is preliminary data.</text>
</comment>
<dbReference type="AlphaFoldDB" id="A0A9Q0Z0U0"/>
<dbReference type="Proteomes" id="UP001151752">
    <property type="component" value="Chromosome 9"/>
</dbReference>
<organism evidence="1 2">
    <name type="scientific">Salix koriyanagi</name>
    <dbReference type="NCBI Taxonomy" id="2511006"/>
    <lineage>
        <taxon>Eukaryota</taxon>
        <taxon>Viridiplantae</taxon>
        <taxon>Streptophyta</taxon>
        <taxon>Embryophyta</taxon>
        <taxon>Tracheophyta</taxon>
        <taxon>Spermatophyta</taxon>
        <taxon>Magnoliopsida</taxon>
        <taxon>eudicotyledons</taxon>
        <taxon>Gunneridae</taxon>
        <taxon>Pentapetalae</taxon>
        <taxon>rosids</taxon>
        <taxon>fabids</taxon>
        <taxon>Malpighiales</taxon>
        <taxon>Salicaceae</taxon>
        <taxon>Saliceae</taxon>
        <taxon>Salix</taxon>
    </lineage>
</organism>
<evidence type="ECO:0000313" key="1">
    <source>
        <dbReference type="EMBL" id="KAJ6716923.1"/>
    </source>
</evidence>
<dbReference type="EMBL" id="JAPFFM010000014">
    <property type="protein sequence ID" value="KAJ6716923.1"/>
    <property type="molecule type" value="Genomic_DNA"/>
</dbReference>
<proteinExistence type="predicted"/>
<reference evidence="1" key="1">
    <citation type="submission" date="2022-11" db="EMBL/GenBank/DDBJ databases">
        <authorList>
            <person name="Hyden B.L."/>
            <person name="Feng K."/>
            <person name="Yates T."/>
            <person name="Jawdy S."/>
            <person name="Smart L.B."/>
            <person name="Muchero W."/>
        </authorList>
    </citation>
    <scope>NUCLEOTIDE SEQUENCE</scope>
    <source>
        <tissue evidence="1">Shoot tip</tissue>
    </source>
</reference>
<reference evidence="1" key="2">
    <citation type="journal article" date="2023" name="Int. J. Mol. Sci.">
        <title>De Novo Assembly and Annotation of 11 Diverse Shrub Willow (Salix) Genomes Reveals Novel Gene Organization in Sex-Linked Regions.</title>
        <authorList>
            <person name="Hyden B."/>
            <person name="Feng K."/>
            <person name="Yates T.B."/>
            <person name="Jawdy S."/>
            <person name="Cereghino C."/>
            <person name="Smart L.B."/>
            <person name="Muchero W."/>
        </authorList>
    </citation>
    <scope>NUCLEOTIDE SEQUENCE</scope>
    <source>
        <tissue evidence="1">Shoot tip</tissue>
    </source>
</reference>
<accession>A0A9Q0Z0U0</accession>
<name>A0A9Q0Z0U0_9ROSI</name>